<dbReference type="Gene3D" id="1.10.3210.10">
    <property type="entry name" value="Hypothetical protein af1432"/>
    <property type="match status" value="1"/>
</dbReference>
<dbReference type="InterPro" id="IPR052020">
    <property type="entry name" value="Cyclic_di-GMP/3'3'-cGAMP_PDE"/>
</dbReference>
<organism evidence="2 3">
    <name type="scientific">Pseudomonas gingeri</name>
    <dbReference type="NCBI Taxonomy" id="117681"/>
    <lineage>
        <taxon>Bacteria</taxon>
        <taxon>Pseudomonadati</taxon>
        <taxon>Pseudomonadota</taxon>
        <taxon>Gammaproteobacteria</taxon>
        <taxon>Pseudomonadales</taxon>
        <taxon>Pseudomonadaceae</taxon>
        <taxon>Pseudomonas</taxon>
    </lineage>
</organism>
<dbReference type="InterPro" id="IPR037522">
    <property type="entry name" value="HD_GYP_dom"/>
</dbReference>
<dbReference type="CDD" id="cd00077">
    <property type="entry name" value="HDc"/>
    <property type="match status" value="1"/>
</dbReference>
<dbReference type="RefSeq" id="WP_177143518.1">
    <property type="nucleotide sequence ID" value="NZ_JACAPU010000007.1"/>
</dbReference>
<feature type="domain" description="HD-GYP" evidence="1">
    <location>
        <begin position="22"/>
        <end position="217"/>
    </location>
</feature>
<dbReference type="SUPFAM" id="SSF109604">
    <property type="entry name" value="HD-domain/PDEase-like"/>
    <property type="match status" value="1"/>
</dbReference>
<dbReference type="AlphaFoldDB" id="A0A7Y7WAQ1"/>
<sequence>MKLNQLIQNLLGARQPAQISRPEQELLSSLLVMAWVVEARDPYTGGHLWRVAQFCELLAQKAGFAAEEVARIALGGFVHDLGKVGIPDAVLRKAGPLSDEEYAVIKTHPDIGYRLLHAHPLAALVEDAVRLHHEMPDGRGYPLGLKAGEIPHLASIVGICDAFDAMTSTRPYRAGMPQAQALQIIAKNLGTQFDAHFGALFIQLGESGVLSPIIGHTDQGIPLRHCGMCGPTVVLKRAHRAGDHVFCGNCGADYLLHQKTPDSVLELEATGASGSAKDLSPEADVELIERLVQHQFVPVLREHAGSRPQ</sequence>
<dbReference type="PANTHER" id="PTHR45228">
    <property type="entry name" value="CYCLIC DI-GMP PHOSPHODIESTERASE TM_0186-RELATED"/>
    <property type="match status" value="1"/>
</dbReference>
<dbReference type="SMART" id="SM00471">
    <property type="entry name" value="HDc"/>
    <property type="match status" value="1"/>
</dbReference>
<proteinExistence type="predicted"/>
<comment type="caution">
    <text evidence="2">The sequence shown here is derived from an EMBL/GenBank/DDBJ whole genome shotgun (WGS) entry which is preliminary data.</text>
</comment>
<name>A0A7Y7WAQ1_9PSED</name>
<dbReference type="PROSITE" id="PS51832">
    <property type="entry name" value="HD_GYP"/>
    <property type="match status" value="1"/>
</dbReference>
<evidence type="ECO:0000313" key="2">
    <source>
        <dbReference type="EMBL" id="NWB45918.1"/>
    </source>
</evidence>
<dbReference type="GO" id="GO:0008081">
    <property type="term" value="F:phosphoric diester hydrolase activity"/>
    <property type="evidence" value="ECO:0007669"/>
    <property type="project" value="UniProtKB-ARBA"/>
</dbReference>
<dbReference type="Pfam" id="PF13487">
    <property type="entry name" value="HD_5"/>
    <property type="match status" value="1"/>
</dbReference>
<protein>
    <submittedName>
        <fullName evidence="2">HD-GYP domain-containing protein</fullName>
    </submittedName>
</protein>
<dbReference type="InterPro" id="IPR003607">
    <property type="entry name" value="HD/PDEase_dom"/>
</dbReference>
<reference evidence="2 3" key="1">
    <citation type="submission" date="2020-04" db="EMBL/GenBank/DDBJ databases">
        <title>Molecular characterization of pseudomonads from Agaricus bisporus reveal novel blotch 2 pathogens in Western Europe.</title>
        <authorList>
            <person name="Taparia T."/>
            <person name="Krijger M."/>
            <person name="Haynes E."/>
            <person name="Elpinstone J.G."/>
            <person name="Noble R."/>
            <person name="Van Der Wolf J."/>
        </authorList>
    </citation>
    <scope>NUCLEOTIDE SEQUENCE [LARGE SCALE GENOMIC DNA]</scope>
    <source>
        <strain evidence="2 3">F1001</strain>
    </source>
</reference>
<dbReference type="Proteomes" id="UP000582981">
    <property type="component" value="Unassembled WGS sequence"/>
</dbReference>
<dbReference type="PANTHER" id="PTHR45228:SF1">
    <property type="entry name" value="CYCLIC DI-GMP PHOSPHODIESTERASE TM_0186"/>
    <property type="match status" value="1"/>
</dbReference>
<accession>A0A7Y7WAQ1</accession>
<evidence type="ECO:0000313" key="3">
    <source>
        <dbReference type="Proteomes" id="UP000582981"/>
    </source>
</evidence>
<dbReference type="EMBL" id="JACAPU010000007">
    <property type="protein sequence ID" value="NWB45918.1"/>
    <property type="molecule type" value="Genomic_DNA"/>
</dbReference>
<evidence type="ECO:0000259" key="1">
    <source>
        <dbReference type="PROSITE" id="PS51832"/>
    </source>
</evidence>
<gene>
    <name evidence="2" type="ORF">HX829_05390</name>
</gene>